<name>A0ABZ2A1W4_STRNV</name>
<reference evidence="1" key="1">
    <citation type="submission" date="2022-10" db="EMBL/GenBank/DDBJ databases">
        <title>The complete genomes of actinobacterial strains from the NBC collection.</title>
        <authorList>
            <person name="Joergensen T.S."/>
            <person name="Alvarez Arevalo M."/>
            <person name="Sterndorff E.B."/>
            <person name="Faurdal D."/>
            <person name="Vuksanovic O."/>
            <person name="Mourched A.-S."/>
            <person name="Charusanti P."/>
            <person name="Shaw S."/>
            <person name="Blin K."/>
            <person name="Weber T."/>
        </authorList>
    </citation>
    <scope>NUCLEOTIDE SEQUENCE</scope>
    <source>
        <strain evidence="1">NBC_01432</strain>
    </source>
</reference>
<dbReference type="RefSeq" id="WP_329074529.1">
    <property type="nucleotide sequence ID" value="NZ_CP109495.1"/>
</dbReference>
<evidence type="ECO:0000313" key="2">
    <source>
        <dbReference type="Proteomes" id="UP001432209"/>
    </source>
</evidence>
<evidence type="ECO:0000313" key="1">
    <source>
        <dbReference type="EMBL" id="WUX50882.1"/>
    </source>
</evidence>
<proteinExistence type="predicted"/>
<protein>
    <submittedName>
        <fullName evidence="1">Uncharacterized protein</fullName>
    </submittedName>
</protein>
<sequence length="63" mass="6368">MGSSSSPSLRSASPGGTTAVLRLAHRRGAASGQGLVQHRAEVLLAESRVEPTVEAGCKVVAGR</sequence>
<keyword evidence="2" id="KW-1185">Reference proteome</keyword>
<accession>A0ABZ2A1W4</accession>
<organism evidence="1 2">
    <name type="scientific">Streptomyces niveus</name>
    <name type="common">Streptomyces spheroides</name>
    <dbReference type="NCBI Taxonomy" id="193462"/>
    <lineage>
        <taxon>Bacteria</taxon>
        <taxon>Bacillati</taxon>
        <taxon>Actinomycetota</taxon>
        <taxon>Actinomycetes</taxon>
        <taxon>Kitasatosporales</taxon>
        <taxon>Streptomycetaceae</taxon>
        <taxon>Streptomyces</taxon>
    </lineage>
</organism>
<gene>
    <name evidence="1" type="ORF">OG442_04625</name>
</gene>
<dbReference type="EMBL" id="CP109495">
    <property type="protein sequence ID" value="WUX50882.1"/>
    <property type="molecule type" value="Genomic_DNA"/>
</dbReference>
<dbReference type="Proteomes" id="UP001432209">
    <property type="component" value="Chromosome"/>
</dbReference>